<dbReference type="InParanoid" id="A0A2T3AI59"/>
<gene>
    <name evidence="1" type="ORF">BD289DRAFT_479803</name>
</gene>
<keyword evidence="2" id="KW-1185">Reference proteome</keyword>
<protein>
    <submittedName>
        <fullName evidence="1">Uncharacterized protein</fullName>
    </submittedName>
</protein>
<dbReference type="AlphaFoldDB" id="A0A2T3AI59"/>
<name>A0A2T3AI59_9PEZI</name>
<organism evidence="1 2">
    <name type="scientific">Coniella lustricola</name>
    <dbReference type="NCBI Taxonomy" id="2025994"/>
    <lineage>
        <taxon>Eukaryota</taxon>
        <taxon>Fungi</taxon>
        <taxon>Dikarya</taxon>
        <taxon>Ascomycota</taxon>
        <taxon>Pezizomycotina</taxon>
        <taxon>Sordariomycetes</taxon>
        <taxon>Sordariomycetidae</taxon>
        <taxon>Diaporthales</taxon>
        <taxon>Schizoparmaceae</taxon>
        <taxon>Coniella</taxon>
    </lineage>
</organism>
<dbReference type="OrthoDB" id="1193027at2759"/>
<proteinExistence type="predicted"/>
<evidence type="ECO:0000313" key="2">
    <source>
        <dbReference type="Proteomes" id="UP000241462"/>
    </source>
</evidence>
<dbReference type="EMBL" id="KZ678387">
    <property type="protein sequence ID" value="PSR99023.1"/>
    <property type="molecule type" value="Genomic_DNA"/>
</dbReference>
<dbReference type="Proteomes" id="UP000241462">
    <property type="component" value="Unassembled WGS sequence"/>
</dbReference>
<accession>A0A2T3AI59</accession>
<evidence type="ECO:0000313" key="1">
    <source>
        <dbReference type="EMBL" id="PSR99023.1"/>
    </source>
</evidence>
<sequence length="92" mass="10121">MNNASTCDDVGRMAVAIEDSGGANNGVDDRKQFGTNFRVDCGTTHRKKSHKYFGDLWATSSIYSPRCEYGTGSVDQNNLSDASLWHEPQQDS</sequence>
<reference evidence="1 2" key="1">
    <citation type="journal article" date="2018" name="Mycol. Prog.">
        <title>Coniella lustricola, a new species from submerged detritus.</title>
        <authorList>
            <person name="Raudabaugh D.B."/>
            <person name="Iturriaga T."/>
            <person name="Carver A."/>
            <person name="Mondo S."/>
            <person name="Pangilinan J."/>
            <person name="Lipzen A."/>
            <person name="He G."/>
            <person name="Amirebrahimi M."/>
            <person name="Grigoriev I.V."/>
            <person name="Miller A.N."/>
        </authorList>
    </citation>
    <scope>NUCLEOTIDE SEQUENCE [LARGE SCALE GENOMIC DNA]</scope>
    <source>
        <strain evidence="1 2">B22-T-1</strain>
    </source>
</reference>